<dbReference type="EMBL" id="BMAO01004856">
    <property type="protein sequence ID" value="GFQ97505.1"/>
    <property type="molecule type" value="Genomic_DNA"/>
</dbReference>
<feature type="region of interest" description="Disordered" evidence="1">
    <location>
        <begin position="382"/>
        <end position="404"/>
    </location>
</feature>
<name>A0A8X6L4K6_TRICU</name>
<gene>
    <name evidence="2" type="ORF">TNCT_466611</name>
</gene>
<protein>
    <submittedName>
        <fullName evidence="2">Uncharacterized protein</fullName>
    </submittedName>
</protein>
<feature type="compositionally biased region" description="Basic residues" evidence="1">
    <location>
        <begin position="384"/>
        <end position="394"/>
    </location>
</feature>
<reference evidence="2" key="1">
    <citation type="submission" date="2020-07" db="EMBL/GenBank/DDBJ databases">
        <title>Multicomponent nature underlies the extraordinary mechanical properties of spider dragline silk.</title>
        <authorList>
            <person name="Kono N."/>
            <person name="Nakamura H."/>
            <person name="Mori M."/>
            <person name="Yoshida Y."/>
            <person name="Ohtoshi R."/>
            <person name="Malay A.D."/>
            <person name="Moran D.A.P."/>
            <person name="Tomita M."/>
            <person name="Numata K."/>
            <person name="Arakawa K."/>
        </authorList>
    </citation>
    <scope>NUCLEOTIDE SEQUENCE</scope>
</reference>
<evidence type="ECO:0000313" key="3">
    <source>
        <dbReference type="Proteomes" id="UP000887116"/>
    </source>
</evidence>
<sequence>MLTESFSISVISANEQSKVQETLNEPPIKKLNDEVSSTIVTREDIDENGTIVTVTVKDFIESPVKVGSKLRDKNKPTFLAPLKPISFTFNPLKGIKTIATVTGKDITKNDTIEIVTWKDIDENGTFKIPTGKYIDKNGTTEIVTAKDIDENGTFEVLTGTDIDENDTIAIVTEKYDGEIETTTVVKEEHIDNIATDNVAIISGDPEKQESPFIPTDPYNFKFLTKRPIKPKIPNVTPLSVKNEKPTNQDTDFENTEKSKSIIKGYFQIISEPLVSNDYSKKPDDYRTKFQRENQTSLDYPNDPSPLSIVRKSVEGKDDLHNYPLNASNEMLQISHFKWKKSLIPHKPEDASKIYKVLDHAANKKYQELKKQTMEDQIIAELKNKQHSKTRHKDSFHHDEQPLPM</sequence>
<dbReference type="Proteomes" id="UP000887116">
    <property type="component" value="Unassembled WGS sequence"/>
</dbReference>
<keyword evidence="3" id="KW-1185">Reference proteome</keyword>
<dbReference type="OrthoDB" id="10590659at2759"/>
<evidence type="ECO:0000256" key="1">
    <source>
        <dbReference type="SAM" id="MobiDB-lite"/>
    </source>
</evidence>
<feature type="region of interest" description="Disordered" evidence="1">
    <location>
        <begin position="234"/>
        <end position="254"/>
    </location>
</feature>
<dbReference type="AlphaFoldDB" id="A0A8X6L4K6"/>
<proteinExistence type="predicted"/>
<accession>A0A8X6L4K6</accession>
<feature type="compositionally biased region" description="Basic and acidic residues" evidence="1">
    <location>
        <begin position="395"/>
        <end position="404"/>
    </location>
</feature>
<comment type="caution">
    <text evidence="2">The sequence shown here is derived from an EMBL/GenBank/DDBJ whole genome shotgun (WGS) entry which is preliminary data.</text>
</comment>
<evidence type="ECO:0000313" key="2">
    <source>
        <dbReference type="EMBL" id="GFQ97505.1"/>
    </source>
</evidence>
<organism evidence="2 3">
    <name type="scientific">Trichonephila clavata</name>
    <name type="common">Joro spider</name>
    <name type="synonym">Nephila clavata</name>
    <dbReference type="NCBI Taxonomy" id="2740835"/>
    <lineage>
        <taxon>Eukaryota</taxon>
        <taxon>Metazoa</taxon>
        <taxon>Ecdysozoa</taxon>
        <taxon>Arthropoda</taxon>
        <taxon>Chelicerata</taxon>
        <taxon>Arachnida</taxon>
        <taxon>Araneae</taxon>
        <taxon>Araneomorphae</taxon>
        <taxon>Entelegynae</taxon>
        <taxon>Araneoidea</taxon>
        <taxon>Nephilidae</taxon>
        <taxon>Trichonephila</taxon>
    </lineage>
</organism>